<evidence type="ECO:0000313" key="3">
    <source>
        <dbReference type="Proteomes" id="UP000245695"/>
    </source>
</evidence>
<dbReference type="RefSeq" id="WP_166505130.1">
    <property type="nucleotide sequence ID" value="NZ_FJTZ01000012.1"/>
</dbReference>
<name>A0A2P2BQ91_9FIRM</name>
<sequence length="120" mass="13905">MKELNKYSIFFALFGFLGFKELNGDPLGLIYFAFFGQLANYWWYKLGDCEDERLIYNKHRAASIVFPACFAIAIVSSVLIQLYTVDVLTLYRLQILIVALTFAISMNLWAFLTYKFDLGK</sequence>
<dbReference type="Proteomes" id="UP000245695">
    <property type="component" value="Chromosome 1"/>
</dbReference>
<keyword evidence="3" id="KW-1185">Reference proteome</keyword>
<protein>
    <recommendedName>
        <fullName evidence="4">DUF3796 domain-containing protein</fullName>
    </recommendedName>
</protein>
<evidence type="ECO:0008006" key="4">
    <source>
        <dbReference type="Google" id="ProtNLM"/>
    </source>
</evidence>
<keyword evidence="1" id="KW-0812">Transmembrane</keyword>
<reference evidence="2 3" key="1">
    <citation type="submission" date="2014-09" db="EMBL/GenBank/DDBJ databases">
        <authorList>
            <person name="Hornung B.V."/>
        </authorList>
    </citation>
    <scope>NUCLEOTIDE SEQUENCE [LARGE SCALE GENOMIC DNA]</scope>
    <source>
        <strain evidence="2 3">FRIFI</strain>
    </source>
</reference>
<keyword evidence="1" id="KW-0472">Membrane</keyword>
<gene>
    <name evidence="2" type="ORF">FRIFI_0931</name>
</gene>
<keyword evidence="1" id="KW-1133">Transmembrane helix</keyword>
<feature type="transmembrane region" description="Helical" evidence="1">
    <location>
        <begin position="90"/>
        <end position="112"/>
    </location>
</feature>
<evidence type="ECO:0000256" key="1">
    <source>
        <dbReference type="SAM" id="Phobius"/>
    </source>
</evidence>
<accession>A0A2P2BQ91</accession>
<organism evidence="2 3">
    <name type="scientific">Romboutsia hominis</name>
    <dbReference type="NCBI Taxonomy" id="1507512"/>
    <lineage>
        <taxon>Bacteria</taxon>
        <taxon>Bacillati</taxon>
        <taxon>Bacillota</taxon>
        <taxon>Clostridia</taxon>
        <taxon>Peptostreptococcales</taxon>
        <taxon>Peptostreptococcaceae</taxon>
        <taxon>Romboutsia</taxon>
    </lineage>
</organism>
<feature type="transmembrane region" description="Helical" evidence="1">
    <location>
        <begin position="26"/>
        <end position="44"/>
    </location>
</feature>
<evidence type="ECO:0000313" key="2">
    <source>
        <dbReference type="EMBL" id="CEI72471.1"/>
    </source>
</evidence>
<dbReference type="KEGG" id="rhom:FRIFI_0931"/>
<dbReference type="EMBL" id="LN650648">
    <property type="protein sequence ID" value="CEI72471.1"/>
    <property type="molecule type" value="Genomic_DNA"/>
</dbReference>
<proteinExistence type="predicted"/>
<dbReference type="AlphaFoldDB" id="A0A2P2BQ91"/>
<feature type="transmembrane region" description="Helical" evidence="1">
    <location>
        <begin position="64"/>
        <end position="84"/>
    </location>
</feature>